<keyword evidence="2" id="KW-1185">Reference proteome</keyword>
<protein>
    <submittedName>
        <fullName evidence="1">Uncharacterized protein</fullName>
    </submittedName>
</protein>
<evidence type="ECO:0000313" key="2">
    <source>
        <dbReference type="Proteomes" id="UP000006729"/>
    </source>
</evidence>
<accession>A0ACC0TH00</accession>
<name>A0ACC0TH00_POPTR</name>
<reference evidence="1 2" key="1">
    <citation type="journal article" date="2006" name="Science">
        <title>The genome of black cottonwood, Populus trichocarpa (Torr. &amp; Gray).</title>
        <authorList>
            <person name="Tuskan G.A."/>
            <person name="Difazio S."/>
            <person name="Jansson S."/>
            <person name="Bohlmann J."/>
            <person name="Grigoriev I."/>
            <person name="Hellsten U."/>
            <person name="Putnam N."/>
            <person name="Ralph S."/>
            <person name="Rombauts S."/>
            <person name="Salamov A."/>
            <person name="Schein J."/>
            <person name="Sterck L."/>
            <person name="Aerts A."/>
            <person name="Bhalerao R.R."/>
            <person name="Bhalerao R.P."/>
            <person name="Blaudez D."/>
            <person name="Boerjan W."/>
            <person name="Brun A."/>
            <person name="Brunner A."/>
            <person name="Busov V."/>
            <person name="Campbell M."/>
            <person name="Carlson J."/>
            <person name="Chalot M."/>
            <person name="Chapman J."/>
            <person name="Chen G.L."/>
            <person name="Cooper D."/>
            <person name="Coutinho P.M."/>
            <person name="Couturier J."/>
            <person name="Covert S."/>
            <person name="Cronk Q."/>
            <person name="Cunningham R."/>
            <person name="Davis J."/>
            <person name="Degroeve S."/>
            <person name="Dejardin A."/>
            <person name="Depamphilis C."/>
            <person name="Detter J."/>
            <person name="Dirks B."/>
            <person name="Dubchak I."/>
            <person name="Duplessis S."/>
            <person name="Ehlting J."/>
            <person name="Ellis B."/>
            <person name="Gendler K."/>
            <person name="Goodstein D."/>
            <person name="Gribskov M."/>
            <person name="Grimwood J."/>
            <person name="Groover A."/>
            <person name="Gunter L."/>
            <person name="Hamberger B."/>
            <person name="Heinze B."/>
            <person name="Helariutta Y."/>
            <person name="Henrissat B."/>
            <person name="Holligan D."/>
            <person name="Holt R."/>
            <person name="Huang W."/>
            <person name="Islam-Faridi N."/>
            <person name="Jones S."/>
            <person name="Jones-Rhoades M."/>
            <person name="Jorgensen R."/>
            <person name="Joshi C."/>
            <person name="Kangasjarvi J."/>
            <person name="Karlsson J."/>
            <person name="Kelleher C."/>
            <person name="Kirkpatrick R."/>
            <person name="Kirst M."/>
            <person name="Kohler A."/>
            <person name="Kalluri U."/>
            <person name="Larimer F."/>
            <person name="Leebens-Mack J."/>
            <person name="Leple J.C."/>
            <person name="Locascio P."/>
            <person name="Lou Y."/>
            <person name="Lucas S."/>
            <person name="Martin F."/>
            <person name="Montanini B."/>
            <person name="Napoli C."/>
            <person name="Nelson D.R."/>
            <person name="Nelson C."/>
            <person name="Nieminen K."/>
            <person name="Nilsson O."/>
            <person name="Pereda V."/>
            <person name="Peter G."/>
            <person name="Philippe R."/>
            <person name="Pilate G."/>
            <person name="Poliakov A."/>
            <person name="Razumovskaya J."/>
            <person name="Richardson P."/>
            <person name="Rinaldi C."/>
            <person name="Ritland K."/>
            <person name="Rouze P."/>
            <person name="Ryaboy D."/>
            <person name="Schmutz J."/>
            <person name="Schrader J."/>
            <person name="Segerman B."/>
            <person name="Shin H."/>
            <person name="Siddiqui A."/>
            <person name="Sterky F."/>
            <person name="Terry A."/>
            <person name="Tsai C.J."/>
            <person name="Uberbacher E."/>
            <person name="Unneberg P."/>
            <person name="Vahala J."/>
            <person name="Wall K."/>
            <person name="Wessler S."/>
            <person name="Yang G."/>
            <person name="Yin T."/>
            <person name="Douglas C."/>
            <person name="Marra M."/>
            <person name="Sandberg G."/>
            <person name="Van de Peer Y."/>
            <person name="Rokhsar D."/>
        </authorList>
    </citation>
    <scope>NUCLEOTIDE SEQUENCE [LARGE SCALE GENOMIC DNA]</scope>
    <source>
        <strain evidence="2">cv. Nisqually</strain>
    </source>
</reference>
<dbReference type="EMBL" id="CM009290">
    <property type="protein sequence ID" value="KAI9400855.1"/>
    <property type="molecule type" value="Genomic_DNA"/>
</dbReference>
<sequence length="608" mass="66775">MKAQQTNQIIVNITTSPYPTMSTTSYKHSGNTHLPFFFFWCQEFARESTIISHAPVGSFSQPFLFCSLAKLQLLRISLSSPSFPPCLSLFLSHTHSDIHTLIAEILSLFHFLFSATHNFLPFFIIKMVQAKPPFPSKLLLLSLLVSTLAIFDNGVQCFQGKKVLSMHKFQWKQGSNSSTCLSQETRWENGATILEMKHKDSCSGKILDWNKKLKKHLIMDDFQLRSLQSRMKSIISGRNIDDSVDAPIPLTSGIRLQTLNYIVTVELGGRKMTVIVDTGSDLSWVQCQPCKRCYNQQDPVFNPSTSPSYRTVLCSSPTCQSLQSATGNLGVCGSNPPSCNYVVNYGDGSYTRGELGTEHLDLGNSTAVNNFIFGCGRNNQGLFGGASGLVGLGRSSLSLISQTSAMFGGVFSYCLPITETEASGSLVMGGNSSVYKNTTPISYTRMIPNPQLPFYFLNLTGITVGSVAVQAPSFGKDGMMIDSGTVITRLPPSIYQALKDEFVKQFSGFPSAPAFMILDTCFNLSGYQEVEIPNIKMHFEGNAELNVDVTGVFYFVKTDASQVCLAIASLSYENEVGIIGNYQQKNQRVIYDTKGSMLGFAAEACTFD</sequence>
<evidence type="ECO:0000313" key="1">
    <source>
        <dbReference type="EMBL" id="KAI9400855.1"/>
    </source>
</evidence>
<organism evidence="1 2">
    <name type="scientific">Populus trichocarpa</name>
    <name type="common">Western balsam poplar</name>
    <name type="synonym">Populus balsamifera subsp. trichocarpa</name>
    <dbReference type="NCBI Taxonomy" id="3694"/>
    <lineage>
        <taxon>Eukaryota</taxon>
        <taxon>Viridiplantae</taxon>
        <taxon>Streptophyta</taxon>
        <taxon>Embryophyta</taxon>
        <taxon>Tracheophyta</taxon>
        <taxon>Spermatophyta</taxon>
        <taxon>Magnoliopsida</taxon>
        <taxon>eudicotyledons</taxon>
        <taxon>Gunneridae</taxon>
        <taxon>Pentapetalae</taxon>
        <taxon>rosids</taxon>
        <taxon>fabids</taxon>
        <taxon>Malpighiales</taxon>
        <taxon>Salicaceae</taxon>
        <taxon>Saliceae</taxon>
        <taxon>Populus</taxon>
    </lineage>
</organism>
<proteinExistence type="predicted"/>
<gene>
    <name evidence="1" type="ORF">POPTR_001G041700v4</name>
</gene>
<dbReference type="Proteomes" id="UP000006729">
    <property type="component" value="Chromosome 1"/>
</dbReference>
<comment type="caution">
    <text evidence="1">The sequence shown here is derived from an EMBL/GenBank/DDBJ whole genome shotgun (WGS) entry which is preliminary data.</text>
</comment>